<dbReference type="Proteomes" id="UP000095558">
    <property type="component" value="Unassembled WGS sequence"/>
</dbReference>
<evidence type="ECO:0000313" key="1">
    <source>
        <dbReference type="EMBL" id="CUO22759.1"/>
    </source>
</evidence>
<proteinExistence type="predicted"/>
<dbReference type="AlphaFoldDB" id="A0A174DEK4"/>
<sequence length="74" mass="8661">MSKCPFWSSRREKVSCSNECPMSPALNNNEICPFIEHLAEEKVVFKDILDEDFAYSQNTKLEYMIPSYIGYKDE</sequence>
<dbReference type="RefSeq" id="WP_042396235.1">
    <property type="nucleotide sequence ID" value="NZ_CYYT01000005.1"/>
</dbReference>
<name>A0A174DEK4_9CLOT</name>
<gene>
    <name evidence="1" type="ORF">ERS852470_01768</name>
</gene>
<dbReference type="GeneID" id="83011219"/>
<reference evidence="1 2" key="1">
    <citation type="submission" date="2015-09" db="EMBL/GenBank/DDBJ databases">
        <authorList>
            <consortium name="Pathogen Informatics"/>
        </authorList>
    </citation>
    <scope>NUCLEOTIDE SEQUENCE [LARGE SCALE GENOMIC DNA]</scope>
    <source>
        <strain evidence="1 2">2789STDY5834855</strain>
    </source>
</reference>
<evidence type="ECO:0000313" key="2">
    <source>
        <dbReference type="Proteomes" id="UP000095558"/>
    </source>
</evidence>
<organism evidence="1 2">
    <name type="scientific">Clostridium disporicum</name>
    <dbReference type="NCBI Taxonomy" id="84024"/>
    <lineage>
        <taxon>Bacteria</taxon>
        <taxon>Bacillati</taxon>
        <taxon>Bacillota</taxon>
        <taxon>Clostridia</taxon>
        <taxon>Eubacteriales</taxon>
        <taxon>Clostridiaceae</taxon>
        <taxon>Clostridium</taxon>
    </lineage>
</organism>
<dbReference type="OrthoDB" id="1938183at2"/>
<accession>A0A174DEK4</accession>
<protein>
    <submittedName>
        <fullName evidence="1">Uncharacterized protein</fullName>
    </submittedName>
</protein>
<dbReference type="EMBL" id="CYZV01000017">
    <property type="protein sequence ID" value="CUO22759.1"/>
    <property type="molecule type" value="Genomic_DNA"/>
</dbReference>